<proteinExistence type="predicted"/>
<evidence type="ECO:0000313" key="2">
    <source>
        <dbReference type="EMBL" id="GIX66798.1"/>
    </source>
</evidence>
<name>A0AAV4M4A7_CAEEX</name>
<evidence type="ECO:0000313" key="3">
    <source>
        <dbReference type="Proteomes" id="UP001054945"/>
    </source>
</evidence>
<keyword evidence="3" id="KW-1185">Reference proteome</keyword>
<accession>A0AAV4M4A7</accession>
<feature type="region of interest" description="Disordered" evidence="1">
    <location>
        <begin position="1"/>
        <end position="20"/>
    </location>
</feature>
<sequence length="113" mass="12233">MFQLERGDQQGQKRKYLKVNKEEKGFRQALSDGKATERGTGNGITQSPLLRAPAQVLAPHSSTALPILSAAGHLTAPQLPRCPQMTEHKILIKTAVCESHQSCQRVAGVSAEC</sequence>
<comment type="caution">
    <text evidence="2">The sequence shown here is derived from an EMBL/GenBank/DDBJ whole genome shotgun (WGS) entry which is preliminary data.</text>
</comment>
<protein>
    <submittedName>
        <fullName evidence="2">Uncharacterized protein</fullName>
    </submittedName>
</protein>
<reference evidence="2 3" key="1">
    <citation type="submission" date="2021-06" db="EMBL/GenBank/DDBJ databases">
        <title>Caerostris extrusa draft genome.</title>
        <authorList>
            <person name="Kono N."/>
            <person name="Arakawa K."/>
        </authorList>
    </citation>
    <scope>NUCLEOTIDE SEQUENCE [LARGE SCALE GENOMIC DNA]</scope>
</reference>
<gene>
    <name evidence="2" type="ORF">CEXT_335891</name>
</gene>
<dbReference type="AlphaFoldDB" id="A0AAV4M4A7"/>
<dbReference type="Proteomes" id="UP001054945">
    <property type="component" value="Unassembled WGS sequence"/>
</dbReference>
<evidence type="ECO:0000256" key="1">
    <source>
        <dbReference type="SAM" id="MobiDB-lite"/>
    </source>
</evidence>
<feature type="region of interest" description="Disordered" evidence="1">
    <location>
        <begin position="25"/>
        <end position="47"/>
    </location>
</feature>
<organism evidence="2 3">
    <name type="scientific">Caerostris extrusa</name>
    <name type="common">Bark spider</name>
    <name type="synonym">Caerostris bankana</name>
    <dbReference type="NCBI Taxonomy" id="172846"/>
    <lineage>
        <taxon>Eukaryota</taxon>
        <taxon>Metazoa</taxon>
        <taxon>Ecdysozoa</taxon>
        <taxon>Arthropoda</taxon>
        <taxon>Chelicerata</taxon>
        <taxon>Arachnida</taxon>
        <taxon>Araneae</taxon>
        <taxon>Araneomorphae</taxon>
        <taxon>Entelegynae</taxon>
        <taxon>Araneoidea</taxon>
        <taxon>Araneidae</taxon>
        <taxon>Caerostris</taxon>
    </lineage>
</organism>
<dbReference type="EMBL" id="BPLR01019339">
    <property type="protein sequence ID" value="GIX66798.1"/>
    <property type="molecule type" value="Genomic_DNA"/>
</dbReference>